<feature type="transmembrane region" description="Helical" evidence="2">
    <location>
        <begin position="97"/>
        <end position="118"/>
    </location>
</feature>
<gene>
    <name evidence="3" type="ORF">MFIFM68171_08191</name>
</gene>
<feature type="transmembrane region" description="Helical" evidence="2">
    <location>
        <begin position="67"/>
        <end position="90"/>
    </location>
</feature>
<evidence type="ECO:0000313" key="4">
    <source>
        <dbReference type="Proteomes" id="UP001628179"/>
    </source>
</evidence>
<name>A0ABQ0GJR8_9PEZI</name>
<proteinExistence type="predicted"/>
<reference evidence="3 4" key="1">
    <citation type="submission" date="2024-09" db="EMBL/GenBank/DDBJ databases">
        <title>Itraconazole resistance in Madurella fahalii resulting from another homologue of gene encoding cytochrome P450 14-alpha sterol demethylase (CYP51).</title>
        <authorList>
            <person name="Yoshioka I."/>
            <person name="Fahal A.H."/>
            <person name="Kaneko S."/>
            <person name="Yaguchi T."/>
        </authorList>
    </citation>
    <scope>NUCLEOTIDE SEQUENCE [LARGE SCALE GENOMIC DNA]</scope>
    <source>
        <strain evidence="3 4">IFM 68171</strain>
    </source>
</reference>
<evidence type="ECO:0000256" key="1">
    <source>
        <dbReference type="SAM" id="MobiDB-lite"/>
    </source>
</evidence>
<keyword evidence="4" id="KW-1185">Reference proteome</keyword>
<dbReference type="Proteomes" id="UP001628179">
    <property type="component" value="Unassembled WGS sequence"/>
</dbReference>
<evidence type="ECO:0000256" key="2">
    <source>
        <dbReference type="SAM" id="Phobius"/>
    </source>
</evidence>
<dbReference type="GeneID" id="98178934"/>
<comment type="caution">
    <text evidence="3">The sequence shown here is derived from an EMBL/GenBank/DDBJ whole genome shotgun (WGS) entry which is preliminary data.</text>
</comment>
<dbReference type="RefSeq" id="XP_070919712.1">
    <property type="nucleotide sequence ID" value="XM_071063611.1"/>
</dbReference>
<keyword evidence="2" id="KW-0812">Transmembrane</keyword>
<dbReference type="EMBL" id="BAAFSV010000004">
    <property type="protein sequence ID" value="GAB1317981.1"/>
    <property type="molecule type" value="Genomic_DNA"/>
</dbReference>
<organism evidence="3 4">
    <name type="scientific">Madurella fahalii</name>
    <dbReference type="NCBI Taxonomy" id="1157608"/>
    <lineage>
        <taxon>Eukaryota</taxon>
        <taxon>Fungi</taxon>
        <taxon>Dikarya</taxon>
        <taxon>Ascomycota</taxon>
        <taxon>Pezizomycotina</taxon>
        <taxon>Sordariomycetes</taxon>
        <taxon>Sordariomycetidae</taxon>
        <taxon>Sordariales</taxon>
        <taxon>Sordariales incertae sedis</taxon>
        <taxon>Madurella</taxon>
    </lineage>
</organism>
<feature type="transmembrane region" description="Helical" evidence="2">
    <location>
        <begin position="187"/>
        <end position="212"/>
    </location>
</feature>
<sequence>MSLAISQCVYSQIQRHSLRSQRQRAFGEQVAIFAVTRVFDVALATAAAVAAAAAAAHISSVPLSSDILQHAAVGGAVKAGAMAFAGIVMLAPQNTPFIVLPILLGTSIATNVLLVAAVANRVLGYAPTQLLVAAVVASLPLSFCLVYYYGAFRVPITLTSIAFDVLGAYTFVRMADNLGFPVCPTRPALVAGAVFGTIFSVAVTLLGCCVIGRSRTIPLYRSAGRGSTSGYASAGCCGNRVYVSSTTTEYLGGPGTSGSSTTHTAGNVYNSFHGIGVYWDPGVVNGGLAWSRSSSRDTTTSTGHSNYTTIVMR</sequence>
<feature type="transmembrane region" description="Helical" evidence="2">
    <location>
        <begin position="30"/>
        <end position="55"/>
    </location>
</feature>
<evidence type="ECO:0000313" key="3">
    <source>
        <dbReference type="EMBL" id="GAB1317981.1"/>
    </source>
</evidence>
<feature type="region of interest" description="Disordered" evidence="1">
    <location>
        <begin position="292"/>
        <end position="313"/>
    </location>
</feature>
<accession>A0ABQ0GJR8</accession>
<keyword evidence="2" id="KW-1133">Transmembrane helix</keyword>
<feature type="transmembrane region" description="Helical" evidence="2">
    <location>
        <begin position="130"/>
        <end position="149"/>
    </location>
</feature>
<protein>
    <submittedName>
        <fullName evidence="3">Transporter</fullName>
    </submittedName>
</protein>
<feature type="transmembrane region" description="Helical" evidence="2">
    <location>
        <begin position="156"/>
        <end position="175"/>
    </location>
</feature>
<keyword evidence="2" id="KW-0472">Membrane</keyword>